<dbReference type="Gene3D" id="2.130.10.10">
    <property type="entry name" value="YVTN repeat-like/Quinoprotein amine dehydrogenase"/>
    <property type="match status" value="1"/>
</dbReference>
<dbReference type="SUPFAM" id="SSF50978">
    <property type="entry name" value="WD40 repeat-like"/>
    <property type="match status" value="1"/>
</dbReference>
<dbReference type="AlphaFoldDB" id="A0A9W7ZSK0"/>
<feature type="compositionally biased region" description="Acidic residues" evidence="7">
    <location>
        <begin position="18"/>
        <end position="27"/>
    </location>
</feature>
<dbReference type="InterPro" id="IPR015943">
    <property type="entry name" value="WD40/YVTN_repeat-like_dom_sf"/>
</dbReference>
<dbReference type="InterPro" id="IPR051972">
    <property type="entry name" value="Glutamate-rich_WD_repeat"/>
</dbReference>
<feature type="compositionally biased region" description="Acidic residues" evidence="7">
    <location>
        <begin position="60"/>
        <end position="78"/>
    </location>
</feature>
<name>A0A9W7ZSK0_9FUNG</name>
<dbReference type="InterPro" id="IPR001680">
    <property type="entry name" value="WD40_rpt"/>
</dbReference>
<dbReference type="Pfam" id="PF00400">
    <property type="entry name" value="WD40"/>
    <property type="match status" value="3"/>
</dbReference>
<feature type="repeat" description="WD" evidence="6">
    <location>
        <begin position="374"/>
        <end position="410"/>
    </location>
</feature>
<gene>
    <name evidence="9" type="primary">rrb1</name>
    <name evidence="9" type="ORF">H4219_004160</name>
</gene>
<evidence type="ECO:0000256" key="2">
    <source>
        <dbReference type="ARBA" id="ARBA00022574"/>
    </source>
</evidence>
<evidence type="ECO:0000259" key="8">
    <source>
        <dbReference type="Pfam" id="PF12265"/>
    </source>
</evidence>
<keyword evidence="3" id="KW-0677">Repeat</keyword>
<dbReference type="Pfam" id="PF12265">
    <property type="entry name" value="CAF1C_H4-bd"/>
    <property type="match status" value="1"/>
</dbReference>
<organism evidence="9 10">
    <name type="scientific">Mycoemilia scoparia</name>
    <dbReference type="NCBI Taxonomy" id="417184"/>
    <lineage>
        <taxon>Eukaryota</taxon>
        <taxon>Fungi</taxon>
        <taxon>Fungi incertae sedis</taxon>
        <taxon>Zoopagomycota</taxon>
        <taxon>Kickxellomycotina</taxon>
        <taxon>Kickxellomycetes</taxon>
        <taxon>Kickxellales</taxon>
        <taxon>Kickxellaceae</taxon>
        <taxon>Mycoemilia</taxon>
    </lineage>
</organism>
<dbReference type="InterPro" id="IPR020472">
    <property type="entry name" value="WD40_PAC1"/>
</dbReference>
<dbReference type="PROSITE" id="PS50082">
    <property type="entry name" value="WD_REPEATS_2"/>
    <property type="match status" value="3"/>
</dbReference>
<evidence type="ECO:0000256" key="1">
    <source>
        <dbReference type="ARBA" id="ARBA00004123"/>
    </source>
</evidence>
<proteinExistence type="predicted"/>
<dbReference type="PROSITE" id="PS00678">
    <property type="entry name" value="WD_REPEATS_1"/>
    <property type="match status" value="1"/>
</dbReference>
<keyword evidence="4" id="KW-0539">Nucleus</keyword>
<dbReference type="PANTHER" id="PTHR45903">
    <property type="entry name" value="GLUTAMATE-RICH WD REPEAT-CONTAINING PROTEIN 1"/>
    <property type="match status" value="1"/>
</dbReference>
<evidence type="ECO:0000313" key="9">
    <source>
        <dbReference type="EMBL" id="KAJ1915743.1"/>
    </source>
</evidence>
<feature type="domain" description="Histone-binding protein RBBP4-like N-terminal" evidence="8">
    <location>
        <begin position="127"/>
        <end position="194"/>
    </location>
</feature>
<feature type="compositionally biased region" description="Polar residues" evidence="7">
    <location>
        <begin position="1"/>
        <end position="14"/>
    </location>
</feature>
<dbReference type="InterPro" id="IPR019775">
    <property type="entry name" value="WD40_repeat_CS"/>
</dbReference>
<dbReference type="PRINTS" id="PR00320">
    <property type="entry name" value="GPROTEINBRPT"/>
</dbReference>
<comment type="caution">
    <text evidence="9">The sequence shown here is derived from an EMBL/GenBank/DDBJ whole genome shotgun (WGS) entry which is preliminary data.</text>
</comment>
<dbReference type="Proteomes" id="UP001150538">
    <property type="component" value="Unassembled WGS sequence"/>
</dbReference>
<dbReference type="SMART" id="SM00320">
    <property type="entry name" value="WD40"/>
    <property type="match status" value="4"/>
</dbReference>
<keyword evidence="10" id="KW-1185">Reference proteome</keyword>
<keyword evidence="2 6" id="KW-0853">WD repeat</keyword>
<evidence type="ECO:0000256" key="3">
    <source>
        <dbReference type="ARBA" id="ARBA00022737"/>
    </source>
</evidence>
<dbReference type="EMBL" id="JANBPU010000132">
    <property type="protein sequence ID" value="KAJ1915743.1"/>
    <property type="molecule type" value="Genomic_DNA"/>
</dbReference>
<evidence type="ECO:0000256" key="4">
    <source>
        <dbReference type="ARBA" id="ARBA00023242"/>
    </source>
</evidence>
<evidence type="ECO:0000256" key="5">
    <source>
        <dbReference type="ARBA" id="ARBA00040876"/>
    </source>
</evidence>
<feature type="compositionally biased region" description="Polar residues" evidence="7">
    <location>
        <begin position="37"/>
        <end position="49"/>
    </location>
</feature>
<dbReference type="InterPro" id="IPR022052">
    <property type="entry name" value="Histone-bd_RBBP4-like_N"/>
</dbReference>
<dbReference type="InterPro" id="IPR036322">
    <property type="entry name" value="WD40_repeat_dom_sf"/>
</dbReference>
<protein>
    <recommendedName>
        <fullName evidence="5">Glutamate-rich WD repeat-containing protein 1</fullName>
    </recommendedName>
</protein>
<evidence type="ECO:0000256" key="6">
    <source>
        <dbReference type="PROSITE-ProRule" id="PRU00221"/>
    </source>
</evidence>
<dbReference type="PROSITE" id="PS50294">
    <property type="entry name" value="WD_REPEATS_REGION"/>
    <property type="match status" value="2"/>
</dbReference>
<feature type="repeat" description="WD" evidence="6">
    <location>
        <begin position="426"/>
        <end position="468"/>
    </location>
</feature>
<reference evidence="9" key="1">
    <citation type="submission" date="2022-07" db="EMBL/GenBank/DDBJ databases">
        <title>Phylogenomic reconstructions and comparative analyses of Kickxellomycotina fungi.</title>
        <authorList>
            <person name="Reynolds N.K."/>
            <person name="Stajich J.E."/>
            <person name="Barry K."/>
            <person name="Grigoriev I.V."/>
            <person name="Crous P."/>
            <person name="Smith M.E."/>
        </authorList>
    </citation>
    <scope>NUCLEOTIDE SEQUENCE</scope>
    <source>
        <strain evidence="9">NBRC 100468</strain>
    </source>
</reference>
<dbReference type="PANTHER" id="PTHR45903:SF1">
    <property type="entry name" value="GLUTAMATE-RICH WD REPEAT-CONTAINING PROTEIN 1"/>
    <property type="match status" value="1"/>
</dbReference>
<feature type="repeat" description="WD" evidence="6">
    <location>
        <begin position="329"/>
        <end position="365"/>
    </location>
</feature>
<dbReference type="OrthoDB" id="2161379at2759"/>
<accession>A0A9W7ZSK0</accession>
<evidence type="ECO:0000256" key="7">
    <source>
        <dbReference type="SAM" id="MobiDB-lite"/>
    </source>
</evidence>
<evidence type="ECO:0000313" key="10">
    <source>
        <dbReference type="Proteomes" id="UP001150538"/>
    </source>
</evidence>
<comment type="subcellular location">
    <subcellularLocation>
        <location evidence="1">Nucleus</location>
    </subcellularLocation>
</comment>
<feature type="region of interest" description="Disordered" evidence="7">
    <location>
        <begin position="1"/>
        <end position="85"/>
    </location>
</feature>
<sequence>MKRPELSSTDNNNRPIEEVEMDVEEQETQVPKKLQAVGTTSPNKNSATNGKKKSNTIEDQIFEDAWEDEYESENEVSIESDRENETEQNMDMVMDEIEKENNQDPDTAAAEDEEKVYLPGDKLEEGEQLQVDNSAYHMLHSINVNWPCLSFDIIPDNLGTDRTKFPHTMYLFTGTQASQTDKNEVMVMKLSHLHRTINDDKEGSDIEDNDEDLDDDPLLETRTMKQMGGTNRARVYSSPESILGATWSERGKVHIWDISHAIKSLEVPGYIVPQSAQKPLFSVSTHADEGFALDWSRNSARLLSGDFNKLIYLTVPRGNSGFTTDSMPFRGHKSSIEDIQWSPEEQSVFASCSADQTVKLWDIRSPKHRCALDAHVHTDDVNVISWNRRVRYLMASGCEDGSFAVWDLRTWSTNPQTQKPSPVATFKWNAGPVTSIEWDPTDDSVLALSGADDQLTIWDLSVEQDTEQQQQQKQNDKVNVMIGPDGQPRQVPPQLLFIHQGQQNIKELHWHPQIPGSIVSTAATGFNVFKTISV</sequence>
<dbReference type="GO" id="GO:0005730">
    <property type="term" value="C:nucleolus"/>
    <property type="evidence" value="ECO:0007669"/>
    <property type="project" value="TreeGrafter"/>
</dbReference>
<dbReference type="GO" id="GO:0042254">
    <property type="term" value="P:ribosome biogenesis"/>
    <property type="evidence" value="ECO:0007669"/>
    <property type="project" value="TreeGrafter"/>
</dbReference>